<evidence type="ECO:0000256" key="6">
    <source>
        <dbReference type="ARBA" id="ARBA00023098"/>
    </source>
</evidence>
<organism evidence="11 12">
    <name type="scientific">Thermostichus vulcanus str. 'Rupite'</name>
    <dbReference type="NCBI Taxonomy" id="2813851"/>
    <lineage>
        <taxon>Bacteria</taxon>
        <taxon>Bacillati</taxon>
        <taxon>Cyanobacteriota</taxon>
        <taxon>Cyanophyceae</taxon>
        <taxon>Thermostichales</taxon>
        <taxon>Thermostichaceae</taxon>
        <taxon>Thermostichus</taxon>
    </lineage>
</organism>
<feature type="transmembrane region" description="Helical" evidence="10">
    <location>
        <begin position="140"/>
        <end position="157"/>
    </location>
</feature>
<dbReference type="EMBL" id="JAFIRA010000059">
    <property type="protein sequence ID" value="MCJ2544346.1"/>
    <property type="molecule type" value="Genomic_DNA"/>
</dbReference>
<keyword evidence="6 10" id="KW-0443">Lipid metabolism</keyword>
<evidence type="ECO:0000256" key="10">
    <source>
        <dbReference type="HAMAP-Rule" id="MF_01043"/>
    </source>
</evidence>
<keyword evidence="2 10" id="KW-0444">Lipid biosynthesis</keyword>
<sequence length="203" mass="21146">MPAPLLALLAGVGGYFLGSIPTGYWVGRWWGGIDIRTQGSGSTGATNVLRTLGKGPALLVLLVDAFKGAAAVGLGGALGSPWWVVLAAFLAIIGHSRSCWLGFKGGKSVATSLGILLAMAWPVALAIFGVWLLGIALTRIVSFSSILAAVAAPVLMWSTDQPLPYLLFALAGGVYVVATHRRNIERLLAGSEPRIGQKWVQSP</sequence>
<dbReference type="RefSeq" id="WP_244352833.1">
    <property type="nucleotide sequence ID" value="NZ_JAFIRA010000059.1"/>
</dbReference>
<comment type="catalytic activity">
    <reaction evidence="10">
        <text>an acyl phosphate + sn-glycerol 3-phosphate = a 1-acyl-sn-glycero-3-phosphate + phosphate</text>
        <dbReference type="Rhea" id="RHEA:34075"/>
        <dbReference type="ChEBI" id="CHEBI:43474"/>
        <dbReference type="ChEBI" id="CHEBI:57597"/>
        <dbReference type="ChEBI" id="CHEBI:57970"/>
        <dbReference type="ChEBI" id="CHEBI:59918"/>
        <dbReference type="EC" id="2.3.1.275"/>
    </reaction>
</comment>
<dbReference type="NCBIfam" id="TIGR00023">
    <property type="entry name" value="glycerol-3-phosphate 1-O-acyltransferase PlsY"/>
    <property type="match status" value="1"/>
</dbReference>
<protein>
    <recommendedName>
        <fullName evidence="10">Glycerol-3-phosphate acyltransferase</fullName>
    </recommendedName>
    <alternativeName>
        <fullName evidence="10">Acyl-PO4 G3P acyltransferase</fullName>
    </alternativeName>
    <alternativeName>
        <fullName evidence="10">Acyl-phosphate--glycerol-3-phosphate acyltransferase</fullName>
    </alternativeName>
    <alternativeName>
        <fullName evidence="10">G3P acyltransferase</fullName>
        <shortName evidence="10">GPAT</shortName>
        <ecNumber evidence="10">2.3.1.275</ecNumber>
    </alternativeName>
    <alternativeName>
        <fullName evidence="10">Lysophosphatidic acid synthase</fullName>
        <shortName evidence="10">LPA synthase</shortName>
    </alternativeName>
</protein>
<dbReference type="PANTHER" id="PTHR30309">
    <property type="entry name" value="INNER MEMBRANE PROTEIN YGIH"/>
    <property type="match status" value="1"/>
</dbReference>
<dbReference type="GO" id="GO:0004366">
    <property type="term" value="F:glycerol-3-phosphate O-acyltransferase activity"/>
    <property type="evidence" value="ECO:0007669"/>
    <property type="project" value="UniProtKB-EC"/>
</dbReference>
<name>A0ABT0CEZ7_THEVL</name>
<feature type="transmembrane region" description="Helical" evidence="10">
    <location>
        <begin position="109"/>
        <end position="133"/>
    </location>
</feature>
<keyword evidence="11" id="KW-0012">Acyltransferase</keyword>
<dbReference type="Proteomes" id="UP000830835">
    <property type="component" value="Unassembled WGS sequence"/>
</dbReference>
<dbReference type="HAMAP" id="MF_01043">
    <property type="entry name" value="PlsY"/>
    <property type="match status" value="1"/>
</dbReference>
<accession>A0ABT0CEZ7</accession>
<keyword evidence="8 10" id="KW-0594">Phospholipid biosynthesis</keyword>
<evidence type="ECO:0000313" key="12">
    <source>
        <dbReference type="Proteomes" id="UP000830835"/>
    </source>
</evidence>
<dbReference type="EC" id="2.3.1.275" evidence="10"/>
<dbReference type="Pfam" id="PF02660">
    <property type="entry name" value="G3P_acyltransf"/>
    <property type="match status" value="1"/>
</dbReference>
<keyword evidence="5 10" id="KW-1133">Transmembrane helix</keyword>
<evidence type="ECO:0000256" key="5">
    <source>
        <dbReference type="ARBA" id="ARBA00022989"/>
    </source>
</evidence>
<keyword evidence="1 10" id="KW-1003">Cell membrane</keyword>
<comment type="caution">
    <text evidence="11">The sequence shown here is derived from an EMBL/GenBank/DDBJ whole genome shotgun (WGS) entry which is preliminary data.</text>
</comment>
<comment type="pathway">
    <text evidence="10">Lipid metabolism; phospholipid metabolism.</text>
</comment>
<evidence type="ECO:0000256" key="4">
    <source>
        <dbReference type="ARBA" id="ARBA00022692"/>
    </source>
</evidence>
<comment type="similarity">
    <text evidence="10">Belongs to the PlsY family.</text>
</comment>
<evidence type="ECO:0000256" key="3">
    <source>
        <dbReference type="ARBA" id="ARBA00022679"/>
    </source>
</evidence>
<keyword evidence="3 10" id="KW-0808">Transferase</keyword>
<keyword evidence="7 10" id="KW-0472">Membrane</keyword>
<feature type="transmembrane region" description="Helical" evidence="10">
    <location>
        <begin position="82"/>
        <end position="103"/>
    </location>
</feature>
<comment type="subcellular location">
    <subcellularLocation>
        <location evidence="10">Cell membrane</location>
        <topology evidence="10">Multi-pass membrane protein</topology>
    </subcellularLocation>
</comment>
<gene>
    <name evidence="10 11" type="primary">plsY</name>
    <name evidence="11" type="ORF">JX360_15775</name>
</gene>
<evidence type="ECO:0000256" key="2">
    <source>
        <dbReference type="ARBA" id="ARBA00022516"/>
    </source>
</evidence>
<keyword evidence="12" id="KW-1185">Reference proteome</keyword>
<evidence type="ECO:0000313" key="11">
    <source>
        <dbReference type="EMBL" id="MCJ2544346.1"/>
    </source>
</evidence>
<evidence type="ECO:0000256" key="9">
    <source>
        <dbReference type="ARBA" id="ARBA00023264"/>
    </source>
</evidence>
<comment type="function">
    <text evidence="10">Catalyzes the transfer of an acyl group from acyl-phosphate (acyl-PO(4)) to glycerol-3-phosphate (G3P) to form lysophosphatidic acid (LPA). This enzyme utilizes acyl-phosphate as fatty acyl donor, but not acyl-CoA or acyl-ACP.</text>
</comment>
<keyword evidence="9 10" id="KW-1208">Phospholipid metabolism</keyword>
<evidence type="ECO:0000256" key="8">
    <source>
        <dbReference type="ARBA" id="ARBA00023209"/>
    </source>
</evidence>
<evidence type="ECO:0000256" key="7">
    <source>
        <dbReference type="ARBA" id="ARBA00023136"/>
    </source>
</evidence>
<keyword evidence="4 10" id="KW-0812">Transmembrane</keyword>
<dbReference type="SMART" id="SM01207">
    <property type="entry name" value="G3P_acyltransf"/>
    <property type="match status" value="1"/>
</dbReference>
<comment type="subunit">
    <text evidence="10">Probably interacts with PlsX.</text>
</comment>
<feature type="transmembrane region" description="Helical" evidence="10">
    <location>
        <begin position="163"/>
        <end position="178"/>
    </location>
</feature>
<dbReference type="InterPro" id="IPR003811">
    <property type="entry name" value="G3P_acylTferase_PlsY"/>
</dbReference>
<proteinExistence type="inferred from homology"/>
<reference evidence="11" key="1">
    <citation type="submission" date="2021-02" db="EMBL/GenBank/DDBJ databases">
        <title>The CRISPR/cas machinery reduction and long-range gene transfer in the hot spring cyanobacterium Synechococcus.</title>
        <authorList>
            <person name="Dvorak P."/>
            <person name="Jahodarova E."/>
            <person name="Hasler P."/>
            <person name="Poulickova A."/>
        </authorList>
    </citation>
    <scope>NUCLEOTIDE SEQUENCE</scope>
    <source>
        <strain evidence="11">Rupite</strain>
    </source>
</reference>
<dbReference type="PANTHER" id="PTHR30309:SF0">
    <property type="entry name" value="GLYCEROL-3-PHOSPHATE ACYLTRANSFERASE-RELATED"/>
    <property type="match status" value="1"/>
</dbReference>
<evidence type="ECO:0000256" key="1">
    <source>
        <dbReference type="ARBA" id="ARBA00022475"/>
    </source>
</evidence>